<evidence type="ECO:0000256" key="2">
    <source>
        <dbReference type="ARBA" id="ARBA00022980"/>
    </source>
</evidence>
<dbReference type="RefSeq" id="WP_145431758.1">
    <property type="nucleotide sequence ID" value="NZ_CP036339.1"/>
</dbReference>
<dbReference type="GO" id="GO:0003735">
    <property type="term" value="F:structural constituent of ribosome"/>
    <property type="evidence" value="ECO:0007669"/>
    <property type="project" value="InterPro"/>
</dbReference>
<dbReference type="AlphaFoldDB" id="A0A517TUW4"/>
<evidence type="ECO:0000256" key="3">
    <source>
        <dbReference type="ARBA" id="ARBA00023274"/>
    </source>
</evidence>
<dbReference type="GO" id="GO:0005840">
    <property type="term" value="C:ribosome"/>
    <property type="evidence" value="ECO:0007669"/>
    <property type="project" value="UniProtKB-KW"/>
</dbReference>
<proteinExistence type="inferred from homology"/>
<evidence type="ECO:0000256" key="5">
    <source>
        <dbReference type="ARBA" id="ARBA00035294"/>
    </source>
</evidence>
<comment type="function">
    <text evidence="4 6">Binds together with bS18 to 16S ribosomal RNA.</text>
</comment>
<dbReference type="HAMAP" id="MF_00360">
    <property type="entry name" value="Ribosomal_bS6"/>
    <property type="match status" value="1"/>
</dbReference>
<dbReference type="InterPro" id="IPR014717">
    <property type="entry name" value="Transl_elong_EF1B/ribsomal_bS6"/>
</dbReference>
<dbReference type="GO" id="GO:1990904">
    <property type="term" value="C:ribonucleoprotein complex"/>
    <property type="evidence" value="ECO:0007669"/>
    <property type="project" value="UniProtKB-KW"/>
</dbReference>
<gene>
    <name evidence="6 7" type="primary">rpsF</name>
    <name evidence="7" type="ORF">I41_13310</name>
</gene>
<evidence type="ECO:0000256" key="4">
    <source>
        <dbReference type="ARBA" id="ARBA00035104"/>
    </source>
</evidence>
<dbReference type="NCBIfam" id="TIGR00166">
    <property type="entry name" value="S6"/>
    <property type="match status" value="1"/>
</dbReference>
<dbReference type="GO" id="GO:0006412">
    <property type="term" value="P:translation"/>
    <property type="evidence" value="ECO:0007669"/>
    <property type="project" value="UniProtKB-UniRule"/>
</dbReference>
<name>A0A517TUW4_9BACT</name>
<comment type="similarity">
    <text evidence="1 6">Belongs to the bacterial ribosomal protein bS6 family.</text>
</comment>
<protein>
    <recommendedName>
        <fullName evidence="5 6">Small ribosomal subunit protein bS6</fullName>
    </recommendedName>
</protein>
<evidence type="ECO:0000313" key="8">
    <source>
        <dbReference type="Proteomes" id="UP000317909"/>
    </source>
</evidence>
<dbReference type="SUPFAM" id="SSF54995">
    <property type="entry name" value="Ribosomal protein S6"/>
    <property type="match status" value="1"/>
</dbReference>
<evidence type="ECO:0000256" key="1">
    <source>
        <dbReference type="ARBA" id="ARBA00009512"/>
    </source>
</evidence>
<dbReference type="OrthoDB" id="290527at2"/>
<dbReference type="KEGG" id="llh:I41_13310"/>
<keyword evidence="8" id="KW-1185">Reference proteome</keyword>
<sequence length="129" mass="14453">MADNTAVYEGLFILDSNKFAREREGLAREIEAMVEAIDGEVLVSRLWEERRLAFPIKGQRKGAYWLMYLRIPTLRLKELTRSCEISDSVLRQLFVKLPPSLVDPIIAHAKGETVAVEEPAGEPVGAGVE</sequence>
<dbReference type="GO" id="GO:0019843">
    <property type="term" value="F:rRNA binding"/>
    <property type="evidence" value="ECO:0007669"/>
    <property type="project" value="UniProtKB-UniRule"/>
</dbReference>
<dbReference type="InterPro" id="IPR035980">
    <property type="entry name" value="Ribosomal_bS6_sf"/>
</dbReference>
<dbReference type="Gene3D" id="3.30.70.60">
    <property type="match status" value="1"/>
</dbReference>
<accession>A0A517TUW4</accession>
<dbReference type="Proteomes" id="UP000317909">
    <property type="component" value="Chromosome"/>
</dbReference>
<dbReference type="InterPro" id="IPR020814">
    <property type="entry name" value="Ribosomal_S6_plastid/chlpt"/>
</dbReference>
<dbReference type="EMBL" id="CP036339">
    <property type="protein sequence ID" value="QDT72164.1"/>
    <property type="molecule type" value="Genomic_DNA"/>
</dbReference>
<dbReference type="Pfam" id="PF01250">
    <property type="entry name" value="Ribosomal_S6"/>
    <property type="match status" value="1"/>
</dbReference>
<keyword evidence="3 6" id="KW-0687">Ribonucleoprotein</keyword>
<evidence type="ECO:0000313" key="7">
    <source>
        <dbReference type="EMBL" id="QDT72164.1"/>
    </source>
</evidence>
<reference evidence="7 8" key="1">
    <citation type="submission" date="2019-02" db="EMBL/GenBank/DDBJ databases">
        <title>Deep-cultivation of Planctomycetes and their phenomic and genomic characterization uncovers novel biology.</title>
        <authorList>
            <person name="Wiegand S."/>
            <person name="Jogler M."/>
            <person name="Boedeker C."/>
            <person name="Pinto D."/>
            <person name="Vollmers J."/>
            <person name="Rivas-Marin E."/>
            <person name="Kohn T."/>
            <person name="Peeters S.H."/>
            <person name="Heuer A."/>
            <person name="Rast P."/>
            <person name="Oberbeckmann S."/>
            <person name="Bunk B."/>
            <person name="Jeske O."/>
            <person name="Meyerdierks A."/>
            <person name="Storesund J.E."/>
            <person name="Kallscheuer N."/>
            <person name="Luecker S."/>
            <person name="Lage O.M."/>
            <person name="Pohl T."/>
            <person name="Merkel B.J."/>
            <person name="Hornburger P."/>
            <person name="Mueller R.-W."/>
            <person name="Bruemmer F."/>
            <person name="Labrenz M."/>
            <person name="Spormann A.M."/>
            <person name="Op den Camp H."/>
            <person name="Overmann J."/>
            <person name="Amann R."/>
            <person name="Jetten M.S.M."/>
            <person name="Mascher T."/>
            <person name="Medema M.H."/>
            <person name="Devos D.P."/>
            <person name="Kaster A.-K."/>
            <person name="Ovreas L."/>
            <person name="Rohde M."/>
            <person name="Galperin M.Y."/>
            <person name="Jogler C."/>
        </authorList>
    </citation>
    <scope>NUCLEOTIDE SEQUENCE [LARGE SCALE GENOMIC DNA]</scope>
    <source>
        <strain evidence="7 8">I41</strain>
    </source>
</reference>
<organism evidence="7 8">
    <name type="scientific">Lacipirellula limnantheis</name>
    <dbReference type="NCBI Taxonomy" id="2528024"/>
    <lineage>
        <taxon>Bacteria</taxon>
        <taxon>Pseudomonadati</taxon>
        <taxon>Planctomycetota</taxon>
        <taxon>Planctomycetia</taxon>
        <taxon>Pirellulales</taxon>
        <taxon>Lacipirellulaceae</taxon>
        <taxon>Lacipirellula</taxon>
    </lineage>
</organism>
<evidence type="ECO:0000256" key="6">
    <source>
        <dbReference type="HAMAP-Rule" id="MF_00360"/>
    </source>
</evidence>
<keyword evidence="6" id="KW-0699">rRNA-binding</keyword>
<keyword evidence="6" id="KW-0694">RNA-binding</keyword>
<keyword evidence="2 6" id="KW-0689">Ribosomal protein</keyword>
<dbReference type="InterPro" id="IPR000529">
    <property type="entry name" value="Ribosomal_bS6"/>
</dbReference>
<dbReference type="CDD" id="cd00473">
    <property type="entry name" value="bS6"/>
    <property type="match status" value="1"/>
</dbReference>